<name>J9GRX8_9ZZZZ</name>
<comment type="caution">
    <text evidence="3">The sequence shown here is derived from an EMBL/GenBank/DDBJ whole genome shotgun (WGS) entry which is preliminary data.</text>
</comment>
<accession>J9GRX8</accession>
<dbReference type="AlphaFoldDB" id="J9GRX8"/>
<organism evidence="3">
    <name type="scientific">gut metagenome</name>
    <dbReference type="NCBI Taxonomy" id="749906"/>
    <lineage>
        <taxon>unclassified sequences</taxon>
        <taxon>metagenomes</taxon>
        <taxon>organismal metagenomes</taxon>
    </lineage>
</organism>
<evidence type="ECO:0000256" key="1">
    <source>
        <dbReference type="SAM" id="MobiDB-lite"/>
    </source>
</evidence>
<feature type="compositionally biased region" description="Polar residues" evidence="1">
    <location>
        <begin position="240"/>
        <end position="254"/>
    </location>
</feature>
<dbReference type="EMBL" id="AMCI01000135">
    <property type="protein sequence ID" value="EJX10664.1"/>
    <property type="molecule type" value="Genomic_DNA"/>
</dbReference>
<feature type="compositionally biased region" description="Basic and acidic residues" evidence="1">
    <location>
        <begin position="255"/>
        <end position="272"/>
    </location>
</feature>
<proteinExistence type="predicted"/>
<reference evidence="3" key="1">
    <citation type="journal article" date="2012" name="PLoS ONE">
        <title>Gene sets for utilization of primary and secondary nutrition supplies in the distal gut of endangered iberian lynx.</title>
        <authorList>
            <person name="Alcaide M."/>
            <person name="Messina E."/>
            <person name="Richter M."/>
            <person name="Bargiela R."/>
            <person name="Peplies J."/>
            <person name="Huws S.A."/>
            <person name="Newbold C.J."/>
            <person name="Golyshin P.N."/>
            <person name="Simon M.A."/>
            <person name="Lopez G."/>
            <person name="Yakimov M.M."/>
            <person name="Ferrer M."/>
        </authorList>
    </citation>
    <scope>NUCLEOTIDE SEQUENCE</scope>
</reference>
<dbReference type="Pfam" id="PF18825">
    <property type="entry name" value="LPD13"/>
    <property type="match status" value="1"/>
</dbReference>
<gene>
    <name evidence="3" type="ORF">EVA_00734</name>
</gene>
<evidence type="ECO:0000259" key="2">
    <source>
        <dbReference type="Pfam" id="PF18825"/>
    </source>
</evidence>
<sequence length="272" mass="31130">MLGFNEQDDAETAYFANYDKDWSKKHKTVVTSVNLEDFEKWIQSSHRKTKAFAEYKSVKAVRTDHQGNPVNADGTLKLEQIMSVNELTDDDFYNPIRNVQLPALPKNVDNSIGGNGKPVIIKKNIFGCNLERHSDLTPEDSRKILTTALYTPDLYGKNQKKKRPYNWVVINTKDSEGNYRLVLLEVNENKDNIEIVHWHYLDKRGLEKIKRQATNEDGQLLILPSEFSEEVGALSDPIRNLSSENKDTSSSSIKQAKEKTIQTEDAKKQERS</sequence>
<dbReference type="InterPro" id="IPR040861">
    <property type="entry name" value="LPD13"/>
</dbReference>
<feature type="region of interest" description="Disordered" evidence="1">
    <location>
        <begin position="234"/>
        <end position="272"/>
    </location>
</feature>
<feature type="domain" description="Large polyvalent protein-associated" evidence="2">
    <location>
        <begin position="71"/>
        <end position="213"/>
    </location>
</feature>
<protein>
    <recommendedName>
        <fullName evidence="2">Large polyvalent protein-associated domain-containing protein</fullName>
    </recommendedName>
</protein>
<evidence type="ECO:0000313" key="3">
    <source>
        <dbReference type="EMBL" id="EJX10664.1"/>
    </source>
</evidence>